<name>A0A6G1LBG9_9PEZI</name>
<accession>A0A6G1LBG9</accession>
<dbReference type="AlphaFoldDB" id="A0A6G1LBG9"/>
<organism evidence="1 2">
    <name type="scientific">Teratosphaeria nubilosa</name>
    <dbReference type="NCBI Taxonomy" id="161662"/>
    <lineage>
        <taxon>Eukaryota</taxon>
        <taxon>Fungi</taxon>
        <taxon>Dikarya</taxon>
        <taxon>Ascomycota</taxon>
        <taxon>Pezizomycotina</taxon>
        <taxon>Dothideomycetes</taxon>
        <taxon>Dothideomycetidae</taxon>
        <taxon>Mycosphaerellales</taxon>
        <taxon>Teratosphaeriaceae</taxon>
        <taxon>Teratosphaeria</taxon>
    </lineage>
</organism>
<dbReference type="EMBL" id="ML995827">
    <property type="protein sequence ID" value="KAF2770227.1"/>
    <property type="molecule type" value="Genomic_DNA"/>
</dbReference>
<proteinExistence type="predicted"/>
<sequence length="171" mass="19409">MEVLNPRACQGAIEVGNHDRKGVDGVPKVKGLVADLLSCHQPFRWSQALVYCDVIVFSHGVFPYGISQLCSQPEQRRIRAVRVRRGLHCREKYAQVMLLCPAKAHPLQIFSRPALVALLRRVGSGGTTMPLLDDYRLCCFACTISPQFCWIPMEICTKSWRKCHLKRVWCV</sequence>
<dbReference type="Proteomes" id="UP000799436">
    <property type="component" value="Unassembled WGS sequence"/>
</dbReference>
<evidence type="ECO:0000313" key="2">
    <source>
        <dbReference type="Proteomes" id="UP000799436"/>
    </source>
</evidence>
<gene>
    <name evidence="1" type="ORF">EJ03DRAFT_77028</name>
</gene>
<evidence type="ECO:0000313" key="1">
    <source>
        <dbReference type="EMBL" id="KAF2770227.1"/>
    </source>
</evidence>
<reference evidence="1" key="1">
    <citation type="journal article" date="2020" name="Stud. Mycol.">
        <title>101 Dothideomycetes genomes: a test case for predicting lifestyles and emergence of pathogens.</title>
        <authorList>
            <person name="Haridas S."/>
            <person name="Albert R."/>
            <person name="Binder M."/>
            <person name="Bloem J."/>
            <person name="Labutti K."/>
            <person name="Salamov A."/>
            <person name="Andreopoulos B."/>
            <person name="Baker S."/>
            <person name="Barry K."/>
            <person name="Bills G."/>
            <person name="Bluhm B."/>
            <person name="Cannon C."/>
            <person name="Castanera R."/>
            <person name="Culley D."/>
            <person name="Daum C."/>
            <person name="Ezra D."/>
            <person name="Gonzalez J."/>
            <person name="Henrissat B."/>
            <person name="Kuo A."/>
            <person name="Liang C."/>
            <person name="Lipzen A."/>
            <person name="Lutzoni F."/>
            <person name="Magnuson J."/>
            <person name="Mondo S."/>
            <person name="Nolan M."/>
            <person name="Ohm R."/>
            <person name="Pangilinan J."/>
            <person name="Park H.-J."/>
            <person name="Ramirez L."/>
            <person name="Alfaro M."/>
            <person name="Sun H."/>
            <person name="Tritt A."/>
            <person name="Yoshinaga Y."/>
            <person name="Zwiers L.-H."/>
            <person name="Turgeon B."/>
            <person name="Goodwin S."/>
            <person name="Spatafora J."/>
            <person name="Crous P."/>
            <person name="Grigoriev I."/>
        </authorList>
    </citation>
    <scope>NUCLEOTIDE SEQUENCE</scope>
    <source>
        <strain evidence="1">CBS 116005</strain>
    </source>
</reference>
<protein>
    <submittedName>
        <fullName evidence="1">Uncharacterized protein</fullName>
    </submittedName>
</protein>
<keyword evidence="2" id="KW-1185">Reference proteome</keyword>